<accession>A0A5D3YM39</accession>
<gene>
    <name evidence="2" type="ORF">LX73_0121</name>
</gene>
<dbReference type="OrthoDB" id="1070463at2"/>
<organism evidence="2 3">
    <name type="scientific">Fodinibius salinus</name>
    <dbReference type="NCBI Taxonomy" id="860790"/>
    <lineage>
        <taxon>Bacteria</taxon>
        <taxon>Pseudomonadati</taxon>
        <taxon>Balneolota</taxon>
        <taxon>Balneolia</taxon>
        <taxon>Balneolales</taxon>
        <taxon>Balneolaceae</taxon>
        <taxon>Fodinibius</taxon>
    </lineage>
</organism>
<reference evidence="2 3" key="1">
    <citation type="submission" date="2019-07" db="EMBL/GenBank/DDBJ databases">
        <title>Genomic Encyclopedia of Archaeal and Bacterial Type Strains, Phase II (KMG-II): from individual species to whole genera.</title>
        <authorList>
            <person name="Goeker M."/>
        </authorList>
    </citation>
    <scope>NUCLEOTIDE SEQUENCE [LARGE SCALE GENOMIC DNA]</scope>
    <source>
        <strain evidence="2 3">DSM 21935</strain>
    </source>
</reference>
<dbReference type="InterPro" id="IPR025388">
    <property type="entry name" value="Alginate_export_dom"/>
</dbReference>
<evidence type="ECO:0000259" key="1">
    <source>
        <dbReference type="Pfam" id="PF13372"/>
    </source>
</evidence>
<dbReference type="RefSeq" id="WP_148897528.1">
    <property type="nucleotide sequence ID" value="NZ_VNHY01000001.1"/>
</dbReference>
<dbReference type="AlphaFoldDB" id="A0A5D3YM39"/>
<evidence type="ECO:0000313" key="3">
    <source>
        <dbReference type="Proteomes" id="UP000324595"/>
    </source>
</evidence>
<dbReference type="Pfam" id="PF13372">
    <property type="entry name" value="Alginate_exp"/>
    <property type="match status" value="2"/>
</dbReference>
<dbReference type="Proteomes" id="UP000324595">
    <property type="component" value="Unassembled WGS sequence"/>
</dbReference>
<dbReference type="EMBL" id="VNHY01000001">
    <property type="protein sequence ID" value="TYP94832.1"/>
    <property type="molecule type" value="Genomic_DNA"/>
</dbReference>
<feature type="domain" description="Alginate export" evidence="1">
    <location>
        <begin position="27"/>
        <end position="149"/>
    </location>
</feature>
<keyword evidence="3" id="KW-1185">Reference proteome</keyword>
<feature type="domain" description="Alginate export" evidence="1">
    <location>
        <begin position="223"/>
        <end position="386"/>
    </location>
</feature>
<dbReference type="SUPFAM" id="SSF56935">
    <property type="entry name" value="Porins"/>
    <property type="match status" value="1"/>
</dbReference>
<proteinExistence type="predicted"/>
<protein>
    <submittedName>
        <fullName evidence="2">Alginate export</fullName>
    </submittedName>
</protein>
<comment type="caution">
    <text evidence="2">The sequence shown here is derived from an EMBL/GenBank/DDBJ whole genome shotgun (WGS) entry which is preliminary data.</text>
</comment>
<sequence length="419" mass="47892">MCFSSIDYYGIVFVLLLMLPTTVLSQVTIEGEFRPRTEYRNGYRQLRTTATEPAFFTSQRTRLSLQYQSENYKVKVAGQDVRVWGEVNQLQDNSNVNIHEAWARINLSEMIQLKMGRQELVYGSQRLLGSVNWTQQARSHDALVLKFQQPQAHFSVDIGGAYNQEAENVFGNTYGLNNYKILSYAWLQKGFGSWNMSALFLTDGFEPQPDATNFRYTTGGHLAYGNQPWKFSGSAYYQSGDDLTRNNISAYMFEFKGSYSWASFRLEGGYDYLSGGKASDTNPARHTFNTLYATNHKFYGHMDYFLNIPTDTQGGGLQDLHLGTNYEMTNKADLGLTYHYFALANELPNFQNSGQSTEQYLGSEFDLSFAYQFSEDISFKLGYSMMLSTSSMDRLQGRNGKESQQWGWVMLQISPDFEK</sequence>
<evidence type="ECO:0000313" key="2">
    <source>
        <dbReference type="EMBL" id="TYP94832.1"/>
    </source>
</evidence>
<name>A0A5D3YM39_9BACT</name>